<keyword evidence="2" id="KW-0812">Transmembrane</keyword>
<dbReference type="RefSeq" id="WP_148539607.1">
    <property type="nucleotide sequence ID" value="NZ_VSDQ01000094.1"/>
</dbReference>
<dbReference type="SUPFAM" id="SSF56935">
    <property type="entry name" value="Porins"/>
    <property type="match status" value="1"/>
</dbReference>
<reference evidence="4 5" key="1">
    <citation type="submission" date="2019-08" db="EMBL/GenBank/DDBJ databases">
        <title>Seonamhaeicola sediminis sp. nov., isolated from marine sediment.</title>
        <authorList>
            <person name="Cao W.R."/>
        </authorList>
    </citation>
    <scope>NUCLEOTIDE SEQUENCE [LARGE SCALE GENOMIC DNA]</scope>
    <source>
        <strain evidence="4 5">B011</strain>
    </source>
</reference>
<evidence type="ECO:0000259" key="3">
    <source>
        <dbReference type="Pfam" id="PF07715"/>
    </source>
</evidence>
<dbReference type="PANTHER" id="PTHR30069:SF29">
    <property type="entry name" value="HEMOGLOBIN AND HEMOGLOBIN-HAPTOGLOBIN-BINDING PROTEIN 1-RELATED"/>
    <property type="match status" value="1"/>
</dbReference>
<dbReference type="InterPro" id="IPR037066">
    <property type="entry name" value="Plug_dom_sf"/>
</dbReference>
<dbReference type="InterPro" id="IPR039426">
    <property type="entry name" value="TonB-dep_rcpt-like"/>
</dbReference>
<dbReference type="InterPro" id="IPR012910">
    <property type="entry name" value="Plug_dom"/>
</dbReference>
<protein>
    <submittedName>
        <fullName evidence="4">TonB-dependent receptor plug domain-containing protein</fullName>
    </submittedName>
</protein>
<keyword evidence="2" id="KW-0998">Cell outer membrane</keyword>
<dbReference type="GO" id="GO:0044718">
    <property type="term" value="P:siderophore transmembrane transport"/>
    <property type="evidence" value="ECO:0007669"/>
    <property type="project" value="TreeGrafter"/>
</dbReference>
<keyword evidence="1" id="KW-0732">Signal</keyword>
<dbReference type="AlphaFoldDB" id="A0A5D0JNH6"/>
<evidence type="ECO:0000256" key="2">
    <source>
        <dbReference type="PROSITE-ProRule" id="PRU01360"/>
    </source>
</evidence>
<keyword evidence="5" id="KW-1185">Reference proteome</keyword>
<dbReference type="Proteomes" id="UP000323930">
    <property type="component" value="Unassembled WGS sequence"/>
</dbReference>
<feature type="non-terminal residue" evidence="4">
    <location>
        <position position="121"/>
    </location>
</feature>
<comment type="subcellular location">
    <subcellularLocation>
        <location evidence="2">Cell outer membrane</location>
        <topology evidence="2">Multi-pass membrane protein</topology>
    </subcellularLocation>
</comment>
<gene>
    <name evidence="4" type="ORF">FUA24_00590</name>
</gene>
<name>A0A5D0JNH6_9FLAO</name>
<dbReference type="GO" id="GO:0009279">
    <property type="term" value="C:cell outer membrane"/>
    <property type="evidence" value="ECO:0007669"/>
    <property type="project" value="UniProtKB-SubCell"/>
</dbReference>
<keyword evidence="2" id="KW-0813">Transport</keyword>
<comment type="caution">
    <text evidence="4">The sequence shown here is derived from an EMBL/GenBank/DDBJ whole genome shotgun (WGS) entry which is preliminary data.</text>
</comment>
<evidence type="ECO:0000313" key="4">
    <source>
        <dbReference type="EMBL" id="TYA95672.1"/>
    </source>
</evidence>
<keyword evidence="4" id="KW-0675">Receptor</keyword>
<dbReference type="PANTHER" id="PTHR30069">
    <property type="entry name" value="TONB-DEPENDENT OUTER MEMBRANE RECEPTOR"/>
    <property type="match status" value="1"/>
</dbReference>
<accession>A0A5D0JNH6</accession>
<sequence>ETEKRKTETKGFSVNLIETKEASLRNIQTNELLNTTVGVKLRQNGGLGSQVQYSLNGLSGNSVRIFIDGIPISMYGSSFNLNSIPPSMIENIEIYKGVVPGHLADDALGGVINIILKKGAK</sequence>
<organism evidence="4 5">
    <name type="scientific">Seonamhaeicola marinus</name>
    <dbReference type="NCBI Taxonomy" id="1912246"/>
    <lineage>
        <taxon>Bacteria</taxon>
        <taxon>Pseudomonadati</taxon>
        <taxon>Bacteroidota</taxon>
        <taxon>Flavobacteriia</taxon>
        <taxon>Flavobacteriales</taxon>
        <taxon>Flavobacteriaceae</taxon>
    </lineage>
</organism>
<evidence type="ECO:0000313" key="5">
    <source>
        <dbReference type="Proteomes" id="UP000323930"/>
    </source>
</evidence>
<keyword evidence="2" id="KW-1134">Transmembrane beta strand</keyword>
<evidence type="ECO:0000256" key="1">
    <source>
        <dbReference type="ARBA" id="ARBA00022729"/>
    </source>
</evidence>
<dbReference type="EMBL" id="VSDQ01000094">
    <property type="protein sequence ID" value="TYA95672.1"/>
    <property type="molecule type" value="Genomic_DNA"/>
</dbReference>
<dbReference type="Pfam" id="PF07715">
    <property type="entry name" value="Plug"/>
    <property type="match status" value="1"/>
</dbReference>
<comment type="similarity">
    <text evidence="2">Belongs to the TonB-dependent receptor family.</text>
</comment>
<feature type="domain" description="TonB-dependent receptor plug" evidence="3">
    <location>
        <begin position="25"/>
        <end position="111"/>
    </location>
</feature>
<dbReference type="Gene3D" id="2.170.130.10">
    <property type="entry name" value="TonB-dependent receptor, plug domain"/>
    <property type="match status" value="1"/>
</dbReference>
<proteinExistence type="inferred from homology"/>
<dbReference type="OrthoDB" id="9812892at2"/>
<dbReference type="PROSITE" id="PS52016">
    <property type="entry name" value="TONB_DEPENDENT_REC_3"/>
    <property type="match status" value="1"/>
</dbReference>
<feature type="non-terminal residue" evidence="4">
    <location>
        <position position="1"/>
    </location>
</feature>
<keyword evidence="2" id="KW-0472">Membrane</keyword>
<dbReference type="GO" id="GO:0015344">
    <property type="term" value="F:siderophore uptake transmembrane transporter activity"/>
    <property type="evidence" value="ECO:0007669"/>
    <property type="project" value="TreeGrafter"/>
</dbReference>